<dbReference type="Proteomes" id="UP000326912">
    <property type="component" value="Unassembled WGS sequence"/>
</dbReference>
<dbReference type="SMART" id="SM00853">
    <property type="entry name" value="MutL_C"/>
    <property type="match status" value="1"/>
</dbReference>
<accession>A0A5J4KRY9</accession>
<sequence length="138" mass="15313">MNSHLLLEPVIIEMKRFEAELLEQRLPVLRGLGIECERFGGRSFVIRSVPAAEGSEQLAAHLQELAEIAAEDSTDWQDHLLIGLACRSALRRGRELGAGEQRTLLKALTSAAAPAVCPHGSPILLHYSRTFLIDKFDW</sequence>
<dbReference type="EMBL" id="BKZW01000001">
    <property type="protein sequence ID" value="GER89231.1"/>
    <property type="molecule type" value="Genomic_DNA"/>
</dbReference>
<keyword evidence="3" id="KW-1185">Reference proteome</keyword>
<protein>
    <recommendedName>
        <fullName evidence="1">MutL C-terminal dimerisation domain-containing protein</fullName>
    </recommendedName>
</protein>
<dbReference type="GO" id="GO:0005524">
    <property type="term" value="F:ATP binding"/>
    <property type="evidence" value="ECO:0007669"/>
    <property type="project" value="InterPro"/>
</dbReference>
<proteinExistence type="predicted"/>
<dbReference type="RefSeq" id="WP_151757018.1">
    <property type="nucleotide sequence ID" value="NZ_BKZW01000001.1"/>
</dbReference>
<dbReference type="AlphaFoldDB" id="A0A5J4KRY9"/>
<dbReference type="Pfam" id="PF08676">
    <property type="entry name" value="MutL_C"/>
    <property type="match status" value="1"/>
</dbReference>
<dbReference type="Gene3D" id="3.30.1540.20">
    <property type="entry name" value="MutL, C-terminal domain, dimerisation subdomain"/>
    <property type="match status" value="1"/>
</dbReference>
<dbReference type="SUPFAM" id="SSF118116">
    <property type="entry name" value="DNA mismatch repair protein MutL"/>
    <property type="match status" value="1"/>
</dbReference>
<dbReference type="InterPro" id="IPR042120">
    <property type="entry name" value="MutL_C_dimsub"/>
</dbReference>
<evidence type="ECO:0000313" key="2">
    <source>
        <dbReference type="EMBL" id="GER89231.1"/>
    </source>
</evidence>
<organism evidence="2 3">
    <name type="scientific">Dictyobacter vulcani</name>
    <dbReference type="NCBI Taxonomy" id="2607529"/>
    <lineage>
        <taxon>Bacteria</taxon>
        <taxon>Bacillati</taxon>
        <taxon>Chloroflexota</taxon>
        <taxon>Ktedonobacteria</taxon>
        <taxon>Ktedonobacterales</taxon>
        <taxon>Dictyobacteraceae</taxon>
        <taxon>Dictyobacter</taxon>
    </lineage>
</organism>
<reference evidence="2 3" key="1">
    <citation type="submission" date="2019-10" db="EMBL/GenBank/DDBJ databases">
        <title>Dictyobacter vulcani sp. nov., within the class Ktedonobacteria, isolated from soil of volcanic Mt. Zao.</title>
        <authorList>
            <person name="Zheng Y."/>
            <person name="Wang C.M."/>
            <person name="Sakai Y."/>
            <person name="Abe K."/>
            <person name="Yokota A."/>
            <person name="Yabe S."/>
        </authorList>
    </citation>
    <scope>NUCLEOTIDE SEQUENCE [LARGE SCALE GENOMIC DNA]</scope>
    <source>
        <strain evidence="2 3">W12</strain>
    </source>
</reference>
<feature type="domain" description="MutL C-terminal dimerisation" evidence="1">
    <location>
        <begin position="2"/>
        <end position="96"/>
    </location>
</feature>
<name>A0A5J4KRY9_9CHLR</name>
<gene>
    <name evidence="2" type="ORF">KDW_33930</name>
</gene>
<comment type="caution">
    <text evidence="2">The sequence shown here is derived from an EMBL/GenBank/DDBJ whole genome shotgun (WGS) entry which is preliminary data.</text>
</comment>
<dbReference type="InterPro" id="IPR014790">
    <property type="entry name" value="MutL_C"/>
</dbReference>
<dbReference type="InterPro" id="IPR042121">
    <property type="entry name" value="MutL_C_regsub"/>
</dbReference>
<dbReference type="Gene3D" id="3.30.1370.100">
    <property type="entry name" value="MutL, C-terminal domain, regulatory subdomain"/>
    <property type="match status" value="1"/>
</dbReference>
<dbReference type="InterPro" id="IPR037198">
    <property type="entry name" value="MutL_C_sf"/>
</dbReference>
<dbReference type="GO" id="GO:0006298">
    <property type="term" value="P:mismatch repair"/>
    <property type="evidence" value="ECO:0007669"/>
    <property type="project" value="InterPro"/>
</dbReference>
<evidence type="ECO:0000313" key="3">
    <source>
        <dbReference type="Proteomes" id="UP000326912"/>
    </source>
</evidence>
<evidence type="ECO:0000259" key="1">
    <source>
        <dbReference type="SMART" id="SM00853"/>
    </source>
</evidence>